<proteinExistence type="predicted"/>
<dbReference type="EMBL" id="CYZH01000003">
    <property type="protein sequence ID" value="CUN76476.1"/>
    <property type="molecule type" value="Genomic_DNA"/>
</dbReference>
<name>A0A173ZLY3_9BACE</name>
<reference evidence="2 3" key="1">
    <citation type="submission" date="2015-09" db="EMBL/GenBank/DDBJ databases">
        <authorList>
            <consortium name="Pathogen Informatics"/>
        </authorList>
    </citation>
    <scope>NUCLEOTIDE SEQUENCE [LARGE SCALE GENOMIC DNA]</scope>
    <source>
        <strain evidence="2 3">2789STDY5608840</strain>
    </source>
</reference>
<evidence type="ECO:0000313" key="3">
    <source>
        <dbReference type="Proteomes" id="UP000095517"/>
    </source>
</evidence>
<keyword evidence="1" id="KW-0732">Signal</keyword>
<feature type="signal peptide" evidence="1">
    <location>
        <begin position="1"/>
        <end position="22"/>
    </location>
</feature>
<dbReference type="InterPro" id="IPR032169">
    <property type="entry name" value="DUF5005"/>
</dbReference>
<sequence>MIKMNILLGFLCSIFIAASLSSCNDYDPVVVGYENPEEENGVVATPPDIKFEWELELITNVGQHNPNVFVYKDKKYDNLFTRNLGWNGGDGVLSTLLPDGNVFWSFNDSFYGVVESETRTRRSCSFPRNSLMIQTKGADGKLGETDNSLMWLADFVQTDDPDKPGYYMAYTQLRHPDAALEVEKPEESKIDNDYIYWAGDGTIVDGKLQVIWGAVDLTDENNPMRRFASCLATYSLEGKPGDPNYMKRISVDHNFRPGDNMGYGNTLYEDADGHTYLYTTNGYDVLVARSTTHDLTSPWEYYVRDLSGNFQWITSFPTEEESKRSNILMNNGQCSMPWVFKKGDMYYLIGQSMWFGHAMHIYRSDNPYGPFTDQKVLFVIPDTVDKIGNQYYNHLYMVNLHPHLARAGELVFSTNTDCADFWDNYNRPGSADYYRPFFFRVFNWESVYEKND</sequence>
<organism evidence="2 3">
    <name type="scientific">Bacteroides finegoldii</name>
    <dbReference type="NCBI Taxonomy" id="338188"/>
    <lineage>
        <taxon>Bacteria</taxon>
        <taxon>Pseudomonadati</taxon>
        <taxon>Bacteroidota</taxon>
        <taxon>Bacteroidia</taxon>
        <taxon>Bacteroidales</taxon>
        <taxon>Bacteroidaceae</taxon>
        <taxon>Bacteroides</taxon>
    </lineage>
</organism>
<dbReference type="SUPFAM" id="SSF75005">
    <property type="entry name" value="Arabinanase/levansucrase/invertase"/>
    <property type="match status" value="1"/>
</dbReference>
<dbReference type="InterPro" id="IPR023296">
    <property type="entry name" value="Glyco_hydro_beta-prop_sf"/>
</dbReference>
<dbReference type="PROSITE" id="PS51257">
    <property type="entry name" value="PROKAR_LIPOPROTEIN"/>
    <property type="match status" value="1"/>
</dbReference>
<feature type="chain" id="PRO_5008017007" evidence="1">
    <location>
        <begin position="23"/>
        <end position="452"/>
    </location>
</feature>
<accession>A0A173ZLY3</accession>
<gene>
    <name evidence="2" type="ORF">ERS852397_00814</name>
</gene>
<dbReference type="AlphaFoldDB" id="A0A173ZLY3"/>
<dbReference type="Proteomes" id="UP000095517">
    <property type="component" value="Unassembled WGS sequence"/>
</dbReference>
<evidence type="ECO:0000256" key="1">
    <source>
        <dbReference type="SAM" id="SignalP"/>
    </source>
</evidence>
<evidence type="ECO:0000313" key="2">
    <source>
        <dbReference type="EMBL" id="CUN76476.1"/>
    </source>
</evidence>
<dbReference type="Gene3D" id="2.115.10.20">
    <property type="entry name" value="Glycosyl hydrolase domain, family 43"/>
    <property type="match status" value="1"/>
</dbReference>
<dbReference type="Pfam" id="PF16396">
    <property type="entry name" value="DUF5005"/>
    <property type="match status" value="1"/>
</dbReference>
<protein>
    <submittedName>
        <fullName evidence="2">Beta-xylosidase</fullName>
    </submittedName>
</protein>
<dbReference type="STRING" id="338188.ERS852397_00814"/>